<comment type="caution">
    <text evidence="1">The sequence shown here is derived from an EMBL/GenBank/DDBJ whole genome shotgun (WGS) entry which is preliminary data.</text>
</comment>
<organism evidence="1 2">
    <name type="scientific">Spiromyces aspiralis</name>
    <dbReference type="NCBI Taxonomy" id="68401"/>
    <lineage>
        <taxon>Eukaryota</taxon>
        <taxon>Fungi</taxon>
        <taxon>Fungi incertae sedis</taxon>
        <taxon>Zoopagomycota</taxon>
        <taxon>Kickxellomycotina</taxon>
        <taxon>Kickxellomycetes</taxon>
        <taxon>Kickxellales</taxon>
        <taxon>Kickxellaceae</taxon>
        <taxon>Spiromyces</taxon>
    </lineage>
</organism>
<sequence length="804" mass="90675">MDKEKGGHSSINILRTAGLAETEFDPKSFIRIFDLALRDVNKIRGELEERIKALEDEKETCEAVHRTEVKEIKSEFSNIGERMEALEYNMSRIVGNTVRVGEQLDIISREKSRAEEINELIVFFSDLSEDKVDRLNELLGSGLEGQMKAALVLRRLLSISADNELVSQTNNTGRVHIQKYAEEFENFVMKQFHDAYENNNIQLMAIAASILDAFNGGKSVIKAYINQHPFFLESISNEVQGHIDEITSQTINTAEKPDSASPLADRWLVQLLESTYRLIRDEWTTISQIFPRPIIVMKRFIRRIFEETIQGYLSRLLLKVREHSSLSYLRILASSHAATSRIVDRIKLFDSQVVSPTVSAIETARRICGTGNDYTHRTLGLGKQFSSPLFNQNIGGGKKGDEDTMVIREISVALSGGQDRGWGAGGEDRDSSKAKKGARSDGGRGGDGSSGASSGILHATLDQCLDELFVSYTDGGKYIRDEQAYFSDTLRSLLDEMTKVKARVGNAPESKATSLFSSMWSATGAPIVQVPHSRGQMDSRERTQFRFDDEFVEFTRGLVVRVFKVHAESVSRTVEVVKRSSIMERSLKDTRQAPNTDIFKLIQVINQATTLIQVHFQRVMAPLLSDTHTAYQDLVGIKNSVMFRLESDVNSLVVKLVQVSIQWVTHVLGKQKKSDFKPSEDDIMALSNITEPCKECTEFLDQFGQRATECLDRPNRTRVLNELGKAMYHDVSRYRQSIERFGIPELTQCFTDLWELAKIYMVNADSLKSLLNEGIPPAIDKATLRKFVQMREDYRSVDLGKLVE</sequence>
<reference evidence="1" key="1">
    <citation type="submission" date="2022-06" db="EMBL/GenBank/DDBJ databases">
        <title>Phylogenomic reconstructions and comparative analyses of Kickxellomycotina fungi.</title>
        <authorList>
            <person name="Reynolds N.K."/>
            <person name="Stajich J.E."/>
            <person name="Barry K."/>
            <person name="Grigoriev I.V."/>
            <person name="Crous P."/>
            <person name="Smith M.E."/>
        </authorList>
    </citation>
    <scope>NUCLEOTIDE SEQUENCE</scope>
    <source>
        <strain evidence="1">RSA 2271</strain>
    </source>
</reference>
<dbReference type="Proteomes" id="UP001145114">
    <property type="component" value="Unassembled WGS sequence"/>
</dbReference>
<evidence type="ECO:0000313" key="2">
    <source>
        <dbReference type="Proteomes" id="UP001145114"/>
    </source>
</evidence>
<protein>
    <submittedName>
        <fullName evidence="1">Exocyst complex component 5</fullName>
    </submittedName>
</protein>
<proteinExistence type="predicted"/>
<dbReference type="EMBL" id="JAMZIH010000104">
    <property type="protein sequence ID" value="KAJ1679944.1"/>
    <property type="molecule type" value="Genomic_DNA"/>
</dbReference>
<keyword evidence="2" id="KW-1185">Reference proteome</keyword>
<name>A0ACC1I1C3_9FUNG</name>
<accession>A0ACC1I1C3</accession>
<gene>
    <name evidence="1" type="primary">SEC10</name>
    <name evidence="1" type="ORF">EV182_000999</name>
</gene>
<evidence type="ECO:0000313" key="1">
    <source>
        <dbReference type="EMBL" id="KAJ1679944.1"/>
    </source>
</evidence>